<dbReference type="InterPro" id="IPR045339">
    <property type="entry name" value="DUF6534"/>
</dbReference>
<accession>A0A0C3KJF4</accession>
<feature type="transmembrane region" description="Helical" evidence="1">
    <location>
        <begin position="181"/>
        <end position="201"/>
    </location>
</feature>
<dbReference type="OrthoDB" id="2664626at2759"/>
<dbReference type="PANTHER" id="PTHR40465:SF1">
    <property type="entry name" value="DUF6534 DOMAIN-CONTAINING PROTEIN"/>
    <property type="match status" value="1"/>
</dbReference>
<evidence type="ECO:0000259" key="2">
    <source>
        <dbReference type="Pfam" id="PF20152"/>
    </source>
</evidence>
<gene>
    <name evidence="3" type="ORF">M404DRAFT_281620</name>
</gene>
<feature type="transmembrane region" description="Helical" evidence="1">
    <location>
        <begin position="23"/>
        <end position="50"/>
    </location>
</feature>
<dbReference type="InParanoid" id="A0A0C3KJF4"/>
<dbReference type="Pfam" id="PF20152">
    <property type="entry name" value="DUF6534"/>
    <property type="match status" value="1"/>
</dbReference>
<dbReference type="Proteomes" id="UP000054217">
    <property type="component" value="Unassembled WGS sequence"/>
</dbReference>
<name>A0A0C3KJF4_PISTI</name>
<keyword evidence="1" id="KW-0472">Membrane</keyword>
<dbReference type="HOGENOM" id="CLU_046025_5_0_1"/>
<keyword evidence="1" id="KW-1133">Transmembrane helix</keyword>
<organism evidence="3 4">
    <name type="scientific">Pisolithus tinctorius Marx 270</name>
    <dbReference type="NCBI Taxonomy" id="870435"/>
    <lineage>
        <taxon>Eukaryota</taxon>
        <taxon>Fungi</taxon>
        <taxon>Dikarya</taxon>
        <taxon>Basidiomycota</taxon>
        <taxon>Agaricomycotina</taxon>
        <taxon>Agaricomycetes</taxon>
        <taxon>Agaricomycetidae</taxon>
        <taxon>Boletales</taxon>
        <taxon>Sclerodermatineae</taxon>
        <taxon>Pisolithaceae</taxon>
        <taxon>Pisolithus</taxon>
    </lineage>
</organism>
<sequence>MLYGITTFQTYVYYMQDTADSSIIKFIVAAVWVLDSLHVAFMCHILYYYLITNYGNPLSLEFVIWSFPASHLANLLLVTIAQLFFAHKIYYLCRHQVRWLVTAPIILLEIAHLGFGMATFILTLINNTASSLSQTRLYSATPAVATVVLAEVLITTSLCLLLYESGSRAAFPSTKRMLDTLIVYAVNRCLLTLPVAIAEVSLDASDYAAWVLGLDFIIGKLYANSLLASLNTREYLRSQGQGQGTAADVRIDAVHFANLRQLSEATRSSKDGGWHFEVRNAAVINIGAVPVRDKPTTL</sequence>
<dbReference type="PANTHER" id="PTHR40465">
    <property type="entry name" value="CHROMOSOME 1, WHOLE GENOME SHOTGUN SEQUENCE"/>
    <property type="match status" value="1"/>
</dbReference>
<keyword evidence="4" id="KW-1185">Reference proteome</keyword>
<reference evidence="4" key="2">
    <citation type="submission" date="2015-01" db="EMBL/GenBank/DDBJ databases">
        <title>Evolutionary Origins and Diversification of the Mycorrhizal Mutualists.</title>
        <authorList>
            <consortium name="DOE Joint Genome Institute"/>
            <consortium name="Mycorrhizal Genomics Consortium"/>
            <person name="Kohler A."/>
            <person name="Kuo A."/>
            <person name="Nagy L.G."/>
            <person name="Floudas D."/>
            <person name="Copeland A."/>
            <person name="Barry K.W."/>
            <person name="Cichocki N."/>
            <person name="Veneault-Fourrey C."/>
            <person name="LaButti K."/>
            <person name="Lindquist E.A."/>
            <person name="Lipzen A."/>
            <person name="Lundell T."/>
            <person name="Morin E."/>
            <person name="Murat C."/>
            <person name="Riley R."/>
            <person name="Ohm R."/>
            <person name="Sun H."/>
            <person name="Tunlid A."/>
            <person name="Henrissat B."/>
            <person name="Grigoriev I.V."/>
            <person name="Hibbett D.S."/>
            <person name="Martin F."/>
        </authorList>
    </citation>
    <scope>NUCLEOTIDE SEQUENCE [LARGE SCALE GENOMIC DNA]</scope>
    <source>
        <strain evidence="4">Marx 270</strain>
    </source>
</reference>
<evidence type="ECO:0000256" key="1">
    <source>
        <dbReference type="SAM" id="Phobius"/>
    </source>
</evidence>
<feature type="transmembrane region" description="Helical" evidence="1">
    <location>
        <begin position="97"/>
        <end position="125"/>
    </location>
</feature>
<dbReference type="EMBL" id="KN831954">
    <property type="protein sequence ID" value="KIO09702.1"/>
    <property type="molecule type" value="Genomic_DNA"/>
</dbReference>
<protein>
    <recommendedName>
        <fullName evidence="2">DUF6534 domain-containing protein</fullName>
    </recommendedName>
</protein>
<keyword evidence="1" id="KW-0812">Transmembrane</keyword>
<reference evidence="3 4" key="1">
    <citation type="submission" date="2014-04" db="EMBL/GenBank/DDBJ databases">
        <authorList>
            <consortium name="DOE Joint Genome Institute"/>
            <person name="Kuo A."/>
            <person name="Kohler A."/>
            <person name="Costa M.D."/>
            <person name="Nagy L.G."/>
            <person name="Floudas D."/>
            <person name="Copeland A."/>
            <person name="Barry K.W."/>
            <person name="Cichocki N."/>
            <person name="Veneault-Fourrey C."/>
            <person name="LaButti K."/>
            <person name="Lindquist E.A."/>
            <person name="Lipzen A."/>
            <person name="Lundell T."/>
            <person name="Morin E."/>
            <person name="Murat C."/>
            <person name="Sun H."/>
            <person name="Tunlid A."/>
            <person name="Henrissat B."/>
            <person name="Grigoriev I.V."/>
            <person name="Hibbett D.S."/>
            <person name="Martin F."/>
            <person name="Nordberg H.P."/>
            <person name="Cantor M.N."/>
            <person name="Hua S.X."/>
        </authorList>
    </citation>
    <scope>NUCLEOTIDE SEQUENCE [LARGE SCALE GENOMIC DNA]</scope>
    <source>
        <strain evidence="3 4">Marx 270</strain>
    </source>
</reference>
<evidence type="ECO:0000313" key="3">
    <source>
        <dbReference type="EMBL" id="KIO09702.1"/>
    </source>
</evidence>
<dbReference type="STRING" id="870435.A0A0C3KJF4"/>
<feature type="transmembrane region" description="Helical" evidence="1">
    <location>
        <begin position="137"/>
        <end position="161"/>
    </location>
</feature>
<feature type="transmembrane region" description="Helical" evidence="1">
    <location>
        <begin position="62"/>
        <end position="85"/>
    </location>
</feature>
<dbReference type="AlphaFoldDB" id="A0A0C3KJF4"/>
<feature type="domain" description="DUF6534" evidence="2">
    <location>
        <begin position="148"/>
        <end position="235"/>
    </location>
</feature>
<proteinExistence type="predicted"/>
<evidence type="ECO:0000313" key="4">
    <source>
        <dbReference type="Proteomes" id="UP000054217"/>
    </source>
</evidence>
<feature type="transmembrane region" description="Helical" evidence="1">
    <location>
        <begin position="207"/>
        <end position="227"/>
    </location>
</feature>